<comment type="function">
    <text evidence="1 10">Controls the rotational direction of flagella during chemotaxis.</text>
</comment>
<proteinExistence type="inferred from homology"/>
<dbReference type="GO" id="GO:0071978">
    <property type="term" value="P:bacterial-type flagellum-dependent swarming motility"/>
    <property type="evidence" value="ECO:0007669"/>
    <property type="project" value="TreeGrafter"/>
</dbReference>
<organism evidence="11 12">
    <name type="scientific">Cohnella nanjingensis</name>
    <dbReference type="NCBI Taxonomy" id="1387779"/>
    <lineage>
        <taxon>Bacteria</taxon>
        <taxon>Bacillati</taxon>
        <taxon>Bacillota</taxon>
        <taxon>Bacilli</taxon>
        <taxon>Bacillales</taxon>
        <taxon>Paenibacillaceae</taxon>
        <taxon>Cohnella</taxon>
    </lineage>
</organism>
<keyword evidence="11" id="KW-0969">Cilium</keyword>
<keyword evidence="7 10" id="KW-0283">Flagellar rotation</keyword>
<evidence type="ECO:0000256" key="4">
    <source>
        <dbReference type="ARBA" id="ARBA00022475"/>
    </source>
</evidence>
<name>A0A7X0VIJ1_9BACL</name>
<keyword evidence="9 10" id="KW-0472">Membrane</keyword>
<keyword evidence="11" id="KW-0282">Flagellum</keyword>
<accession>A0A7X0VIJ1</accession>
<comment type="similarity">
    <text evidence="3 10">Belongs to the FliL family.</text>
</comment>
<evidence type="ECO:0000313" key="11">
    <source>
        <dbReference type="EMBL" id="MBB6674603.1"/>
    </source>
</evidence>
<dbReference type="GO" id="GO:0009425">
    <property type="term" value="C:bacterial-type flagellum basal body"/>
    <property type="evidence" value="ECO:0007669"/>
    <property type="project" value="InterPro"/>
</dbReference>
<reference evidence="11 12" key="1">
    <citation type="submission" date="2020-08" db="EMBL/GenBank/DDBJ databases">
        <title>Cohnella phylogeny.</title>
        <authorList>
            <person name="Dunlap C."/>
        </authorList>
    </citation>
    <scope>NUCLEOTIDE SEQUENCE [LARGE SCALE GENOMIC DNA]</scope>
    <source>
        <strain evidence="11 12">DSM 28246</strain>
    </source>
</reference>
<dbReference type="AlphaFoldDB" id="A0A7X0VIJ1"/>
<evidence type="ECO:0000256" key="5">
    <source>
        <dbReference type="ARBA" id="ARBA00022500"/>
    </source>
</evidence>
<evidence type="ECO:0000256" key="8">
    <source>
        <dbReference type="ARBA" id="ARBA00022989"/>
    </source>
</evidence>
<gene>
    <name evidence="11" type="ORF">H7C19_28370</name>
</gene>
<keyword evidence="11" id="KW-0966">Cell projection</keyword>
<dbReference type="GO" id="GO:0005886">
    <property type="term" value="C:plasma membrane"/>
    <property type="evidence" value="ECO:0007669"/>
    <property type="project" value="UniProtKB-SubCell"/>
</dbReference>
<dbReference type="PANTHER" id="PTHR35091:SF2">
    <property type="entry name" value="FLAGELLAR PROTEIN FLIL"/>
    <property type="match status" value="1"/>
</dbReference>
<evidence type="ECO:0000256" key="2">
    <source>
        <dbReference type="ARBA" id="ARBA00004162"/>
    </source>
</evidence>
<dbReference type="InterPro" id="IPR005503">
    <property type="entry name" value="FliL"/>
</dbReference>
<keyword evidence="6" id="KW-0812">Transmembrane</keyword>
<dbReference type="Pfam" id="PF03748">
    <property type="entry name" value="FliL"/>
    <property type="match status" value="1"/>
</dbReference>
<dbReference type="GO" id="GO:0006935">
    <property type="term" value="P:chemotaxis"/>
    <property type="evidence" value="ECO:0007669"/>
    <property type="project" value="UniProtKB-KW"/>
</dbReference>
<evidence type="ECO:0000313" key="12">
    <source>
        <dbReference type="Proteomes" id="UP000547209"/>
    </source>
</evidence>
<evidence type="ECO:0000256" key="9">
    <source>
        <dbReference type="ARBA" id="ARBA00023136"/>
    </source>
</evidence>
<evidence type="ECO:0000256" key="1">
    <source>
        <dbReference type="ARBA" id="ARBA00002254"/>
    </source>
</evidence>
<keyword evidence="12" id="KW-1185">Reference proteome</keyword>
<evidence type="ECO:0000256" key="10">
    <source>
        <dbReference type="RuleBase" id="RU364125"/>
    </source>
</evidence>
<keyword evidence="4 10" id="KW-1003">Cell membrane</keyword>
<dbReference type="PANTHER" id="PTHR35091">
    <property type="entry name" value="FLAGELLAR PROTEIN FLIL"/>
    <property type="match status" value="1"/>
</dbReference>
<evidence type="ECO:0000256" key="3">
    <source>
        <dbReference type="ARBA" id="ARBA00008281"/>
    </source>
</evidence>
<evidence type="ECO:0000256" key="6">
    <source>
        <dbReference type="ARBA" id="ARBA00022692"/>
    </source>
</evidence>
<dbReference type="EMBL" id="JACJVP010000049">
    <property type="protein sequence ID" value="MBB6674603.1"/>
    <property type="molecule type" value="Genomic_DNA"/>
</dbReference>
<keyword evidence="8" id="KW-1133">Transmembrane helix</keyword>
<protein>
    <recommendedName>
        <fullName evidence="10">Flagellar protein FliL</fullName>
    </recommendedName>
</protein>
<dbReference type="RefSeq" id="WP_185672464.1">
    <property type="nucleotide sequence ID" value="NZ_JACJVP010000049.1"/>
</dbReference>
<comment type="caution">
    <text evidence="11">The sequence shown here is derived from an EMBL/GenBank/DDBJ whole genome shotgun (WGS) entry which is preliminary data.</text>
</comment>
<evidence type="ECO:0000256" key="7">
    <source>
        <dbReference type="ARBA" id="ARBA00022779"/>
    </source>
</evidence>
<sequence length="161" mass="17695">MKKMLPWLVSLLLAITLIVIVGLYSWSTFFGGSSDAKSPEAQAQDSVKNVKAEKVSADEMIKVTSELNDIKTNISDTNYVVIFGFSFQLDSENAKKEFDKIKDSVVKPIVNRALWDVTPDQLQGTKGKDALVASLINEINPVLAKGKVTKIGITNFLMSQI</sequence>
<dbReference type="Proteomes" id="UP000547209">
    <property type="component" value="Unassembled WGS sequence"/>
</dbReference>
<comment type="subcellular location">
    <subcellularLocation>
        <location evidence="2">Cell membrane</location>
        <topology evidence="2">Single-pass membrane protein</topology>
    </subcellularLocation>
</comment>
<keyword evidence="5 10" id="KW-0145">Chemotaxis</keyword>